<dbReference type="Proteomes" id="UP000192936">
    <property type="component" value="Unassembled WGS sequence"/>
</dbReference>
<gene>
    <name evidence="1" type="ORF">SAMN02982917_0718</name>
</gene>
<dbReference type="EMBL" id="FXAK01000001">
    <property type="protein sequence ID" value="SMF18312.1"/>
    <property type="molecule type" value="Genomic_DNA"/>
</dbReference>
<name>A0A1X7DMU9_9PROT</name>
<evidence type="ECO:0000313" key="1">
    <source>
        <dbReference type="EMBL" id="SMF18312.1"/>
    </source>
</evidence>
<evidence type="ECO:0000313" key="2">
    <source>
        <dbReference type="Proteomes" id="UP000192936"/>
    </source>
</evidence>
<dbReference type="InterPro" id="IPR027417">
    <property type="entry name" value="P-loop_NTPase"/>
</dbReference>
<sequence length="197" mass="21858">MIRPQIWVLAGPNGAGKSTTARRFIIGRLPFVNADDIARDLDPDDVNSLAAHMRAGRVALELREEHLRRNETFAMETTLTGKSELALMRRARDAGYKVNLIFIGIGNVAISAARVRTRVLMGGHDVPKEAILRRYGRSMAALADAAAIAHRTWIFDNSGGQRRLLLKREMDRTTKLALNLPAWAIESIPPELRTSPV</sequence>
<dbReference type="STRING" id="286727.SAMN02982917_0718"/>
<proteinExistence type="predicted"/>
<dbReference type="RefSeq" id="WP_085082337.1">
    <property type="nucleotide sequence ID" value="NZ_FXAK01000001.1"/>
</dbReference>
<dbReference type="OrthoDB" id="9791543at2"/>
<reference evidence="1 2" key="1">
    <citation type="submission" date="2017-04" db="EMBL/GenBank/DDBJ databases">
        <authorList>
            <person name="Afonso C.L."/>
            <person name="Miller P.J."/>
            <person name="Scott M.A."/>
            <person name="Spackman E."/>
            <person name="Goraichik I."/>
            <person name="Dimitrov K.M."/>
            <person name="Suarez D.L."/>
            <person name="Swayne D.E."/>
        </authorList>
    </citation>
    <scope>NUCLEOTIDE SEQUENCE [LARGE SCALE GENOMIC DNA]</scope>
    <source>
        <strain evidence="1 2">A2P</strain>
    </source>
</reference>
<dbReference type="Gene3D" id="3.40.50.300">
    <property type="entry name" value="P-loop containing nucleotide triphosphate hydrolases"/>
    <property type="match status" value="1"/>
</dbReference>
<dbReference type="Pfam" id="PF13671">
    <property type="entry name" value="AAA_33"/>
    <property type="match status" value="1"/>
</dbReference>
<dbReference type="SUPFAM" id="SSF52540">
    <property type="entry name" value="P-loop containing nucleoside triphosphate hydrolases"/>
    <property type="match status" value="1"/>
</dbReference>
<dbReference type="PANTHER" id="PTHR39206:SF1">
    <property type="entry name" value="SLL8004 PROTEIN"/>
    <property type="match status" value="1"/>
</dbReference>
<dbReference type="PANTHER" id="PTHR39206">
    <property type="entry name" value="SLL8004 PROTEIN"/>
    <property type="match status" value="1"/>
</dbReference>
<dbReference type="AlphaFoldDB" id="A0A1X7DMU9"/>
<accession>A0A1X7DMU9</accession>
<organism evidence="1 2">
    <name type="scientific">Azospirillum oryzae</name>
    <dbReference type="NCBI Taxonomy" id="286727"/>
    <lineage>
        <taxon>Bacteria</taxon>
        <taxon>Pseudomonadati</taxon>
        <taxon>Pseudomonadota</taxon>
        <taxon>Alphaproteobacteria</taxon>
        <taxon>Rhodospirillales</taxon>
        <taxon>Azospirillaceae</taxon>
        <taxon>Azospirillum</taxon>
    </lineage>
</organism>
<protein>
    <submittedName>
        <fullName evidence="1">Predicted ABC-type ATPase</fullName>
    </submittedName>
</protein>